<name>A0A8H6T4A0_9AGAR</name>
<sequence length="557" mass="60016">MFLLVIANSNASCIASIDNGPKRRHSACIPALQHALFCSETSLGVADDWEGPGECDSGGETDDEFEIDDILMRDEDDLMTPTPTPRSRRTTASESAAASNAAGPSAAGSIGPVPVANTVNSPTPSAVISFRIRGHGAVFTDYEPPAGTPAMRSIHFAPDLAAATFKAASEGNLPAELLIEGETNAEMAQSLIHIAEECFSDGLYDLVLSSDRIFRRIKVDPITGDKMPVADGIGVEREVVFAAFQFFTEKHAGAFLLPRADNYCSIATSSFIHNPGAVSAARKASMGAFGCVTALMLVHQMAPTPLIPGIILLPVCRFDMRCFTRSFVQQLHPELAADIDRVKDAGHAGSLSASGSHFFSFHSDVQLALFNQRTEPQHEALLSEMVLRGIVGDQSPDGPESVAWYSGLNSLCSNGFSVLEADFEAIRATLDSQIQFDQADDLAFRSRIAAWAITGSPHLPSRNELGQIKISFVLPTEPIYMACVRNTQFHYDSGNILFRACFRSAYIPYGFLVKLCANPYPTLDGEGNPIAPHTLEEAIDNWLFLQFINAIGGHTVV</sequence>
<feature type="compositionally biased region" description="Low complexity" evidence="1">
    <location>
        <begin position="90"/>
        <end position="111"/>
    </location>
</feature>
<dbReference type="GeneID" id="59341339"/>
<reference evidence="2" key="1">
    <citation type="submission" date="2020-05" db="EMBL/GenBank/DDBJ databases">
        <title>Mycena genomes resolve the evolution of fungal bioluminescence.</title>
        <authorList>
            <person name="Tsai I.J."/>
        </authorList>
    </citation>
    <scope>NUCLEOTIDE SEQUENCE</scope>
    <source>
        <strain evidence="2">171206Taipei</strain>
    </source>
</reference>
<dbReference type="AlphaFoldDB" id="A0A8H6T4A0"/>
<dbReference type="Proteomes" id="UP000636479">
    <property type="component" value="Unassembled WGS sequence"/>
</dbReference>
<evidence type="ECO:0000256" key="1">
    <source>
        <dbReference type="SAM" id="MobiDB-lite"/>
    </source>
</evidence>
<dbReference type="RefSeq" id="XP_037223918.1">
    <property type="nucleotide sequence ID" value="XM_037358823.1"/>
</dbReference>
<feature type="region of interest" description="Disordered" evidence="1">
    <location>
        <begin position="71"/>
        <end position="111"/>
    </location>
</feature>
<gene>
    <name evidence="2" type="ORF">MIND_00191500</name>
</gene>
<protein>
    <submittedName>
        <fullName evidence="2">Uncharacterized protein</fullName>
    </submittedName>
</protein>
<accession>A0A8H6T4A0</accession>
<evidence type="ECO:0000313" key="3">
    <source>
        <dbReference type="Proteomes" id="UP000636479"/>
    </source>
</evidence>
<organism evidence="2 3">
    <name type="scientific">Mycena indigotica</name>
    <dbReference type="NCBI Taxonomy" id="2126181"/>
    <lineage>
        <taxon>Eukaryota</taxon>
        <taxon>Fungi</taxon>
        <taxon>Dikarya</taxon>
        <taxon>Basidiomycota</taxon>
        <taxon>Agaricomycotina</taxon>
        <taxon>Agaricomycetes</taxon>
        <taxon>Agaricomycetidae</taxon>
        <taxon>Agaricales</taxon>
        <taxon>Marasmiineae</taxon>
        <taxon>Mycenaceae</taxon>
        <taxon>Mycena</taxon>
    </lineage>
</organism>
<dbReference type="OrthoDB" id="2906612at2759"/>
<dbReference type="EMBL" id="JACAZF010000002">
    <property type="protein sequence ID" value="KAF7311810.1"/>
    <property type="molecule type" value="Genomic_DNA"/>
</dbReference>
<proteinExistence type="predicted"/>
<comment type="caution">
    <text evidence="2">The sequence shown here is derived from an EMBL/GenBank/DDBJ whole genome shotgun (WGS) entry which is preliminary data.</text>
</comment>
<evidence type="ECO:0000313" key="2">
    <source>
        <dbReference type="EMBL" id="KAF7311810.1"/>
    </source>
</evidence>
<keyword evidence="3" id="KW-1185">Reference proteome</keyword>